<keyword evidence="1" id="KW-0732">Signal</keyword>
<dbReference type="Proteomes" id="UP000324383">
    <property type="component" value="Unassembled WGS sequence"/>
</dbReference>
<dbReference type="EMBL" id="VKLW01000001">
    <property type="protein sequence ID" value="TYK35632.1"/>
    <property type="molecule type" value="Genomic_DNA"/>
</dbReference>
<dbReference type="InterPro" id="IPR027304">
    <property type="entry name" value="Trigger_fact/SurA_dom_sf"/>
</dbReference>
<organism evidence="4 5">
    <name type="scientific">Bacteroides pyogenes</name>
    <dbReference type="NCBI Taxonomy" id="310300"/>
    <lineage>
        <taxon>Bacteria</taxon>
        <taxon>Pseudomonadati</taxon>
        <taxon>Bacteroidota</taxon>
        <taxon>Bacteroidia</taxon>
        <taxon>Bacteroidales</taxon>
        <taxon>Bacteroidaceae</taxon>
        <taxon>Bacteroides</taxon>
    </lineage>
</organism>
<dbReference type="PROSITE" id="PS50198">
    <property type="entry name" value="PPIC_PPIASE_2"/>
    <property type="match status" value="2"/>
</dbReference>
<dbReference type="AlphaFoldDB" id="A0A5D3F4I8"/>
<keyword evidence="2 4" id="KW-0413">Isomerase</keyword>
<name>A0A5D3F4I8_9BACE</name>
<evidence type="ECO:0000313" key="4">
    <source>
        <dbReference type="EMBL" id="TYK35632.1"/>
    </source>
</evidence>
<dbReference type="Gene3D" id="3.10.50.40">
    <property type="match status" value="2"/>
</dbReference>
<dbReference type="InterPro" id="IPR050280">
    <property type="entry name" value="OMP_Chaperone_SurA"/>
</dbReference>
<dbReference type="Pfam" id="PF00639">
    <property type="entry name" value="Rotamase"/>
    <property type="match status" value="2"/>
</dbReference>
<keyword evidence="2" id="KW-0697">Rotamase</keyword>
<dbReference type="InterPro" id="IPR046357">
    <property type="entry name" value="PPIase_dom_sf"/>
</dbReference>
<evidence type="ECO:0000256" key="2">
    <source>
        <dbReference type="PROSITE-ProRule" id="PRU00278"/>
    </source>
</evidence>
<dbReference type="PANTHER" id="PTHR47637">
    <property type="entry name" value="CHAPERONE SURA"/>
    <property type="match status" value="1"/>
</dbReference>
<evidence type="ECO:0000256" key="1">
    <source>
        <dbReference type="ARBA" id="ARBA00022729"/>
    </source>
</evidence>
<evidence type="ECO:0000313" key="5">
    <source>
        <dbReference type="Proteomes" id="UP000324383"/>
    </source>
</evidence>
<feature type="domain" description="PpiC" evidence="3">
    <location>
        <begin position="176"/>
        <end position="278"/>
    </location>
</feature>
<dbReference type="InterPro" id="IPR000297">
    <property type="entry name" value="PPIase_PpiC"/>
</dbReference>
<dbReference type="SUPFAM" id="SSF109998">
    <property type="entry name" value="Triger factor/SurA peptide-binding domain-like"/>
    <property type="match status" value="1"/>
</dbReference>
<accession>A0A5D3F4I8</accession>
<protein>
    <submittedName>
        <fullName evidence="4">Peptidylprolyl isomerase</fullName>
    </submittedName>
</protein>
<dbReference type="RefSeq" id="WP_027324190.1">
    <property type="nucleotide sequence ID" value="NZ_CAMBON010000035.1"/>
</dbReference>
<evidence type="ECO:0000259" key="3">
    <source>
        <dbReference type="PROSITE" id="PS50198"/>
    </source>
</evidence>
<dbReference type="GO" id="GO:0003755">
    <property type="term" value="F:peptidyl-prolyl cis-trans isomerase activity"/>
    <property type="evidence" value="ECO:0007669"/>
    <property type="project" value="UniProtKB-KW"/>
</dbReference>
<dbReference type="Gene3D" id="1.10.4030.10">
    <property type="entry name" value="Porin chaperone SurA, peptide-binding domain"/>
    <property type="match status" value="1"/>
</dbReference>
<gene>
    <name evidence="4" type="ORF">FNJ60_00545</name>
</gene>
<comment type="caution">
    <text evidence="4">The sequence shown here is derived from an EMBL/GenBank/DDBJ whole genome shotgun (WGS) entry which is preliminary data.</text>
</comment>
<reference evidence="4 5" key="1">
    <citation type="submission" date="2019-07" db="EMBL/GenBank/DDBJ databases">
        <title>Draft Genome Sequences of Bacteroides pyogenes Strains Isolated from the Uterus Holstein Dairy Cows with Metritis.</title>
        <authorList>
            <person name="Cunha F."/>
            <person name="Galvao K.N."/>
            <person name="Jeon S.J."/>
            <person name="Jeong K.C."/>
        </authorList>
    </citation>
    <scope>NUCLEOTIDE SEQUENCE [LARGE SCALE GENOMIC DNA]</scope>
    <source>
        <strain evidence="4 5">KG-31</strain>
    </source>
</reference>
<dbReference type="SUPFAM" id="SSF54534">
    <property type="entry name" value="FKBP-like"/>
    <property type="match status" value="2"/>
</dbReference>
<proteinExistence type="predicted"/>
<sequence length="461" mass="53077">MRKFVNFRFVVACIFAIVANDVATYAQDNVIDEVVWVVGDEAILKSDVEEVRLDALYRGRRFNGDPYCIIPEEIAVQKLFLHQAKLDSIEVSEGDVIRQVDQMMNWYIQEAGSKEKFEENFNKTSTQIREMLRENARDGLTVQRMQQKLVGDVRVTPAEVRRYFKDLPQDSIPYIPTQVEVQIITLQPKIPVAEIEEVKRKLRDYTDRVMNGEIDFSTLARLYSEDKGSALKGGETGFMGRGMMDPAYANVAFSLQDPKKVSKIVESEFGYHIIQLVEKRGDRVNTRHILLRPKVSEKELTETCARLDSIADDIRNNKFTFDEAAAVISHDKDTRNNHGIMVNINMNTGVTTSKFEMQDLPQDVAKVVDKMNVGEVSKAFAMINEKDGKEVCAIVKLKEKINGHKATIAEDYQDLKAIVMEKRREEILQKWILNKQKSTYVRINENWQKCDFKYPGWIKRD</sequence>
<dbReference type="PANTHER" id="PTHR47637:SF1">
    <property type="entry name" value="CHAPERONE SURA"/>
    <property type="match status" value="1"/>
</dbReference>
<feature type="domain" description="PpiC" evidence="3">
    <location>
        <begin position="281"/>
        <end position="396"/>
    </location>
</feature>
<keyword evidence="5" id="KW-1185">Reference proteome</keyword>